<evidence type="ECO:0000256" key="1">
    <source>
        <dbReference type="SAM" id="MobiDB-lite"/>
    </source>
</evidence>
<reference evidence="2 3" key="1">
    <citation type="submission" date="2019-09" db="EMBL/GenBank/DDBJ databases">
        <authorList>
            <person name="Ou C."/>
        </authorList>
    </citation>
    <scope>NUCLEOTIDE SEQUENCE [LARGE SCALE GENOMIC DNA]</scope>
    <source>
        <strain evidence="2">S2</strain>
        <tissue evidence="2">Leaf</tissue>
    </source>
</reference>
<dbReference type="AlphaFoldDB" id="A0A5N5H630"/>
<feature type="compositionally biased region" description="Acidic residues" evidence="1">
    <location>
        <begin position="79"/>
        <end position="90"/>
    </location>
</feature>
<feature type="compositionally biased region" description="Basic and acidic residues" evidence="1">
    <location>
        <begin position="61"/>
        <end position="78"/>
    </location>
</feature>
<comment type="caution">
    <text evidence="2">The sequence shown here is derived from an EMBL/GenBank/DDBJ whole genome shotgun (WGS) entry which is preliminary data.</text>
</comment>
<evidence type="ECO:0000313" key="3">
    <source>
        <dbReference type="Proteomes" id="UP000327157"/>
    </source>
</evidence>
<name>A0A5N5H630_9ROSA</name>
<dbReference type="EMBL" id="SMOL01000231">
    <property type="protein sequence ID" value="KAB2622467.1"/>
    <property type="molecule type" value="Genomic_DNA"/>
</dbReference>
<dbReference type="Proteomes" id="UP000327157">
    <property type="component" value="Chromosome 4"/>
</dbReference>
<sequence>MPDTYTPDTNDVGELKVQIRELKVALARLVHDKDISERNVLKKVEELIEEVKELRRKVKVKHVEQKNKEEEDEHKDVEKEEDEDEEEEYGKEEKEDEGKE</sequence>
<gene>
    <name evidence="2" type="ORF">D8674_024649</name>
</gene>
<feature type="compositionally biased region" description="Basic and acidic residues" evidence="1">
    <location>
        <begin position="91"/>
        <end position="100"/>
    </location>
</feature>
<protein>
    <submittedName>
        <fullName evidence="2">Glutamic acid-rich protein-like</fullName>
    </submittedName>
</protein>
<accession>A0A5N5H630</accession>
<keyword evidence="3" id="KW-1185">Reference proteome</keyword>
<proteinExistence type="predicted"/>
<feature type="region of interest" description="Disordered" evidence="1">
    <location>
        <begin position="61"/>
        <end position="100"/>
    </location>
</feature>
<reference evidence="3" key="2">
    <citation type="submission" date="2019-10" db="EMBL/GenBank/DDBJ databases">
        <title>A de novo genome assembly of a pear dwarfing rootstock.</title>
        <authorList>
            <person name="Wang F."/>
            <person name="Wang J."/>
            <person name="Li S."/>
            <person name="Zhang Y."/>
            <person name="Fang M."/>
            <person name="Ma L."/>
            <person name="Zhao Y."/>
            <person name="Jiang S."/>
        </authorList>
    </citation>
    <scope>NUCLEOTIDE SEQUENCE [LARGE SCALE GENOMIC DNA]</scope>
</reference>
<evidence type="ECO:0000313" key="2">
    <source>
        <dbReference type="EMBL" id="KAB2622467.1"/>
    </source>
</evidence>
<organism evidence="2 3">
    <name type="scientific">Pyrus ussuriensis x Pyrus communis</name>
    <dbReference type="NCBI Taxonomy" id="2448454"/>
    <lineage>
        <taxon>Eukaryota</taxon>
        <taxon>Viridiplantae</taxon>
        <taxon>Streptophyta</taxon>
        <taxon>Embryophyta</taxon>
        <taxon>Tracheophyta</taxon>
        <taxon>Spermatophyta</taxon>
        <taxon>Magnoliopsida</taxon>
        <taxon>eudicotyledons</taxon>
        <taxon>Gunneridae</taxon>
        <taxon>Pentapetalae</taxon>
        <taxon>rosids</taxon>
        <taxon>fabids</taxon>
        <taxon>Rosales</taxon>
        <taxon>Rosaceae</taxon>
        <taxon>Amygdaloideae</taxon>
        <taxon>Maleae</taxon>
        <taxon>Pyrus</taxon>
    </lineage>
</organism>
<reference evidence="2 3" key="3">
    <citation type="submission" date="2019-11" db="EMBL/GenBank/DDBJ databases">
        <title>A de novo genome assembly of a pear dwarfing rootstock.</title>
        <authorList>
            <person name="Wang F."/>
            <person name="Wang J."/>
            <person name="Li S."/>
            <person name="Zhang Y."/>
            <person name="Fang M."/>
            <person name="Ma L."/>
            <person name="Zhao Y."/>
            <person name="Jiang S."/>
        </authorList>
    </citation>
    <scope>NUCLEOTIDE SEQUENCE [LARGE SCALE GENOMIC DNA]</scope>
    <source>
        <strain evidence="2">S2</strain>
        <tissue evidence="2">Leaf</tissue>
    </source>
</reference>